<evidence type="ECO:0000313" key="1">
    <source>
        <dbReference type="EMBL" id="MPN48631.1"/>
    </source>
</evidence>
<protein>
    <submittedName>
        <fullName evidence="1">Uncharacterized protein</fullName>
    </submittedName>
</protein>
<name>A0A645IBB3_9ZZZZ</name>
<organism evidence="1">
    <name type="scientific">bioreactor metagenome</name>
    <dbReference type="NCBI Taxonomy" id="1076179"/>
    <lineage>
        <taxon>unclassified sequences</taxon>
        <taxon>metagenomes</taxon>
        <taxon>ecological metagenomes</taxon>
    </lineage>
</organism>
<dbReference type="EMBL" id="VSSQ01111132">
    <property type="protein sequence ID" value="MPN48631.1"/>
    <property type="molecule type" value="Genomic_DNA"/>
</dbReference>
<gene>
    <name evidence="1" type="ORF">SDC9_196241</name>
</gene>
<dbReference type="AlphaFoldDB" id="A0A645IBB3"/>
<comment type="caution">
    <text evidence="1">The sequence shown here is derived from an EMBL/GenBank/DDBJ whole genome shotgun (WGS) entry which is preliminary data.</text>
</comment>
<accession>A0A645IBB3</accession>
<reference evidence="1" key="1">
    <citation type="submission" date="2019-08" db="EMBL/GenBank/DDBJ databases">
        <authorList>
            <person name="Kucharzyk K."/>
            <person name="Murdoch R.W."/>
            <person name="Higgins S."/>
            <person name="Loffler F."/>
        </authorList>
    </citation>
    <scope>NUCLEOTIDE SEQUENCE</scope>
</reference>
<proteinExistence type="predicted"/>
<sequence>MGIIHIHIIKLIGINCIGTVNLDHKRYIKTYYPGGKKRYRTGYIKGACSRRLAPFCHENEHKKSPNLEDWAFIMDM</sequence>